<accession>G7YWJ7</accession>
<dbReference type="EMBL" id="DF144661">
    <property type="protein sequence ID" value="GAA57327.1"/>
    <property type="molecule type" value="Genomic_DNA"/>
</dbReference>
<protein>
    <submittedName>
        <fullName evidence="1">Uncharacterized protein</fullName>
    </submittedName>
</protein>
<dbReference type="AlphaFoldDB" id="G7YWJ7"/>
<keyword evidence="2" id="KW-1185">Reference proteome</keyword>
<organism evidence="1 2">
    <name type="scientific">Clonorchis sinensis</name>
    <name type="common">Chinese liver fluke</name>
    <dbReference type="NCBI Taxonomy" id="79923"/>
    <lineage>
        <taxon>Eukaryota</taxon>
        <taxon>Metazoa</taxon>
        <taxon>Spiralia</taxon>
        <taxon>Lophotrochozoa</taxon>
        <taxon>Platyhelminthes</taxon>
        <taxon>Trematoda</taxon>
        <taxon>Digenea</taxon>
        <taxon>Opisthorchiida</taxon>
        <taxon>Opisthorchiata</taxon>
        <taxon>Opisthorchiidae</taxon>
        <taxon>Clonorchis</taxon>
    </lineage>
</organism>
<sequence>MDRSNHIRGLNVCGLQRKSATKARGKSPFEDLFKAGPEEDLITRATILIISNTRELSSSDRTHTSSAPLTMTEVCVAIDPSQLMEDQLSLKKKHDFSKDTAVHRKGVKTKRSLVNCDARQTIESHMLVSLEVHSDTTTHESSPAVSIDMRLQYGPESDLDCIGNQLNVLHQAVSVATIFEMSRYMYMRNALLTQCTTHKSRTRDSAGSQVCHCECLDQCNNHLYTKISLSFVSQFDQKNGYIGVSFRTDWVGCTRSRCQTHMTELTQASNVRQDSTRILLYRTQLGAATSEKPIPHKIGHKFGMLAGPASGRNLIGRKSEPNSQS</sequence>
<reference evidence="1" key="1">
    <citation type="journal article" date="2011" name="Genome Biol.">
        <title>The draft genome of the carcinogenic human liver fluke Clonorchis sinensis.</title>
        <authorList>
            <person name="Wang X."/>
            <person name="Chen W."/>
            <person name="Huang Y."/>
            <person name="Sun J."/>
            <person name="Men J."/>
            <person name="Liu H."/>
            <person name="Luo F."/>
            <person name="Guo L."/>
            <person name="Lv X."/>
            <person name="Deng C."/>
            <person name="Zhou C."/>
            <person name="Fan Y."/>
            <person name="Li X."/>
            <person name="Huang L."/>
            <person name="Hu Y."/>
            <person name="Liang C."/>
            <person name="Hu X."/>
            <person name="Xu J."/>
            <person name="Yu X."/>
        </authorList>
    </citation>
    <scope>NUCLEOTIDE SEQUENCE [LARGE SCALE GENOMIC DNA]</scope>
    <source>
        <strain evidence="1">Henan</strain>
    </source>
</reference>
<evidence type="ECO:0000313" key="1">
    <source>
        <dbReference type="EMBL" id="GAA57327.1"/>
    </source>
</evidence>
<name>G7YWJ7_CLOSI</name>
<proteinExistence type="predicted"/>
<gene>
    <name evidence="1" type="ORF">CLF_112534</name>
</gene>
<evidence type="ECO:0000313" key="2">
    <source>
        <dbReference type="Proteomes" id="UP000008909"/>
    </source>
</evidence>
<dbReference type="Proteomes" id="UP000008909">
    <property type="component" value="Unassembled WGS sequence"/>
</dbReference>
<reference key="2">
    <citation type="submission" date="2011-10" db="EMBL/GenBank/DDBJ databases">
        <title>The genome and transcriptome sequence of Clonorchis sinensis provide insights into the carcinogenic liver fluke.</title>
        <authorList>
            <person name="Wang X."/>
            <person name="Huang Y."/>
            <person name="Chen W."/>
            <person name="Liu H."/>
            <person name="Guo L."/>
            <person name="Chen Y."/>
            <person name="Luo F."/>
            <person name="Zhou W."/>
            <person name="Sun J."/>
            <person name="Mao Q."/>
            <person name="Liang P."/>
            <person name="Zhou C."/>
            <person name="Tian Y."/>
            <person name="Men J."/>
            <person name="Lv X."/>
            <person name="Huang L."/>
            <person name="Zhou J."/>
            <person name="Hu Y."/>
            <person name="Li R."/>
            <person name="Zhang F."/>
            <person name="Lei H."/>
            <person name="Li X."/>
            <person name="Hu X."/>
            <person name="Liang C."/>
            <person name="Xu J."/>
            <person name="Wu Z."/>
            <person name="Yu X."/>
        </authorList>
    </citation>
    <scope>NUCLEOTIDE SEQUENCE</scope>
    <source>
        <strain>Henan</strain>
    </source>
</reference>